<feature type="domain" description="Metallo-beta-lactamase" evidence="3">
    <location>
        <begin position="7"/>
        <end position="189"/>
    </location>
</feature>
<dbReference type="NCBIfam" id="NF001911">
    <property type="entry name" value="PRK00685.1"/>
    <property type="match status" value="1"/>
</dbReference>
<proteinExistence type="inferred from homology"/>
<gene>
    <name evidence="4" type="ORF">EZ437_03080</name>
</gene>
<comment type="similarity">
    <text evidence="2">Belongs to the UPF0173 family.</text>
</comment>
<dbReference type="SUPFAM" id="SSF56281">
    <property type="entry name" value="Metallo-hydrolase/oxidoreductase"/>
    <property type="match status" value="1"/>
</dbReference>
<dbReference type="AlphaFoldDB" id="A0A4R0NS77"/>
<evidence type="ECO:0000256" key="2">
    <source>
        <dbReference type="HAMAP-Rule" id="MF_00457"/>
    </source>
</evidence>
<evidence type="ECO:0000259" key="3">
    <source>
        <dbReference type="SMART" id="SM00849"/>
    </source>
</evidence>
<organism evidence="4 5">
    <name type="scientific">Pedobacter psychroterrae</name>
    <dbReference type="NCBI Taxonomy" id="2530453"/>
    <lineage>
        <taxon>Bacteria</taxon>
        <taxon>Pseudomonadati</taxon>
        <taxon>Bacteroidota</taxon>
        <taxon>Sphingobacteriia</taxon>
        <taxon>Sphingobacteriales</taxon>
        <taxon>Sphingobacteriaceae</taxon>
        <taxon>Pedobacter</taxon>
    </lineage>
</organism>
<dbReference type="InterPro" id="IPR050114">
    <property type="entry name" value="UPF0173_UPF0282_UlaG_hydrolase"/>
</dbReference>
<dbReference type="Gene3D" id="3.60.15.10">
    <property type="entry name" value="Ribonuclease Z/Hydroxyacylglutathione hydrolase-like"/>
    <property type="match status" value="1"/>
</dbReference>
<reference evidence="4 5" key="1">
    <citation type="submission" date="2019-02" db="EMBL/GenBank/DDBJ databases">
        <title>Pedobacter sp. RP-1-14 sp. nov., isolated from Arctic soil.</title>
        <authorList>
            <person name="Dahal R.H."/>
        </authorList>
    </citation>
    <scope>NUCLEOTIDE SEQUENCE [LARGE SCALE GENOMIC DNA]</scope>
    <source>
        <strain evidence="4 5">RP-1-14</strain>
    </source>
</reference>
<dbReference type="PANTHER" id="PTHR43546:SF3">
    <property type="entry name" value="UPF0173 METAL-DEPENDENT HYDROLASE MJ1163"/>
    <property type="match status" value="1"/>
</dbReference>
<dbReference type="InterPro" id="IPR001279">
    <property type="entry name" value="Metallo-B-lactamas"/>
</dbReference>
<dbReference type="Pfam" id="PF13483">
    <property type="entry name" value="Lactamase_B_3"/>
    <property type="match status" value="1"/>
</dbReference>
<dbReference type="RefSeq" id="WP_131593131.1">
    <property type="nucleotide sequence ID" value="NZ_SJSL01000001.1"/>
</dbReference>
<dbReference type="OrthoDB" id="9789133at2"/>
<evidence type="ECO:0000256" key="1">
    <source>
        <dbReference type="ARBA" id="ARBA00022801"/>
    </source>
</evidence>
<protein>
    <recommendedName>
        <fullName evidence="2">UPF0173 metal-dependent hydrolase EZ437_03080</fullName>
    </recommendedName>
</protein>
<evidence type="ECO:0000313" key="4">
    <source>
        <dbReference type="EMBL" id="TCD02979.1"/>
    </source>
</evidence>
<dbReference type="InterPro" id="IPR036866">
    <property type="entry name" value="RibonucZ/Hydroxyglut_hydro"/>
</dbReference>
<comment type="caution">
    <text evidence="4">The sequence shown here is derived from an EMBL/GenBank/DDBJ whole genome shotgun (WGS) entry which is preliminary data.</text>
</comment>
<keyword evidence="1 2" id="KW-0378">Hydrolase</keyword>
<dbReference type="SMART" id="SM00849">
    <property type="entry name" value="Lactamase_B"/>
    <property type="match status" value="1"/>
</dbReference>
<evidence type="ECO:0000313" key="5">
    <source>
        <dbReference type="Proteomes" id="UP000293347"/>
    </source>
</evidence>
<accession>A0A4R0NS77</accession>
<dbReference type="EMBL" id="SJSL01000001">
    <property type="protein sequence ID" value="TCD02979.1"/>
    <property type="molecule type" value="Genomic_DNA"/>
</dbReference>
<name>A0A4R0NS77_9SPHI</name>
<dbReference type="GO" id="GO:0016787">
    <property type="term" value="F:hydrolase activity"/>
    <property type="evidence" value="ECO:0007669"/>
    <property type="project" value="UniProtKB-UniRule"/>
</dbReference>
<dbReference type="PANTHER" id="PTHR43546">
    <property type="entry name" value="UPF0173 METAL-DEPENDENT HYDROLASE MJ1163-RELATED"/>
    <property type="match status" value="1"/>
</dbReference>
<keyword evidence="5" id="KW-1185">Reference proteome</keyword>
<sequence>MKYTYYGQSCFLLEADGKKFLFDPFITHNPLAKDIDIKTIEADYILVSHGHSDHVADLVAIANTTNAQVIAIVEVAAWISKQGVKNVIDINFGKAKLDFGVLRTVWAVHSSANPDESYGGNPAGFVLELEGKTIYFAGDTALTLEMKLLADLHKLDYAILPIGGHYTMDVDDALIATKYLECDKVIGVHYNTFPPIQIDTEEAVAKFKRENKTLLLPVIGETIEL</sequence>
<dbReference type="HAMAP" id="MF_00457">
    <property type="entry name" value="UPF0173"/>
    <property type="match status" value="1"/>
</dbReference>
<dbReference type="InterPro" id="IPR022877">
    <property type="entry name" value="UPF0173"/>
</dbReference>
<dbReference type="Proteomes" id="UP000293347">
    <property type="component" value="Unassembled WGS sequence"/>
</dbReference>